<dbReference type="Gene3D" id="3.40.50.12780">
    <property type="entry name" value="N-terminal domain of ligase-like"/>
    <property type="match status" value="1"/>
</dbReference>
<feature type="compositionally biased region" description="Basic and acidic residues" evidence="2">
    <location>
        <begin position="9"/>
        <end position="29"/>
    </location>
</feature>
<dbReference type="EMBL" id="JBHSJD010000007">
    <property type="protein sequence ID" value="MFC5022745.1"/>
    <property type="molecule type" value="Genomic_DNA"/>
</dbReference>
<dbReference type="InterPro" id="IPR045851">
    <property type="entry name" value="AMP-bd_C_sf"/>
</dbReference>
<gene>
    <name evidence="4" type="ORF">ACFPM3_11440</name>
</gene>
<organism evidence="4 5">
    <name type="scientific">Streptomyces coeruleoprunus</name>
    <dbReference type="NCBI Taxonomy" id="285563"/>
    <lineage>
        <taxon>Bacteria</taxon>
        <taxon>Bacillati</taxon>
        <taxon>Actinomycetota</taxon>
        <taxon>Actinomycetes</taxon>
        <taxon>Kitasatosporales</taxon>
        <taxon>Streptomycetaceae</taxon>
        <taxon>Streptomyces</taxon>
    </lineage>
</organism>
<dbReference type="Gene3D" id="3.30.300.30">
    <property type="match status" value="1"/>
</dbReference>
<evidence type="ECO:0000256" key="1">
    <source>
        <dbReference type="ARBA" id="ARBA00006432"/>
    </source>
</evidence>
<reference evidence="5" key="1">
    <citation type="journal article" date="2019" name="Int. J. Syst. Evol. Microbiol.">
        <title>The Global Catalogue of Microorganisms (GCM) 10K type strain sequencing project: providing services to taxonomists for standard genome sequencing and annotation.</title>
        <authorList>
            <consortium name="The Broad Institute Genomics Platform"/>
            <consortium name="The Broad Institute Genome Sequencing Center for Infectious Disease"/>
            <person name="Wu L."/>
            <person name="Ma J."/>
        </authorList>
    </citation>
    <scope>NUCLEOTIDE SEQUENCE [LARGE SCALE GENOMIC DNA]</scope>
    <source>
        <strain evidence="5">CGMCC 4.1648</strain>
    </source>
</reference>
<comment type="caution">
    <text evidence="4">The sequence shown here is derived from an EMBL/GenBank/DDBJ whole genome shotgun (WGS) entry which is preliminary data.</text>
</comment>
<accession>A0ABV9XEL5</accession>
<dbReference type="RefSeq" id="WP_345690577.1">
    <property type="nucleotide sequence ID" value="NZ_BAABIT010000001.1"/>
</dbReference>
<feature type="domain" description="AMP-dependent synthetase/ligase" evidence="3">
    <location>
        <begin position="11"/>
        <end position="408"/>
    </location>
</feature>
<dbReference type="Proteomes" id="UP001595829">
    <property type="component" value="Unassembled WGS sequence"/>
</dbReference>
<feature type="region of interest" description="Disordered" evidence="2">
    <location>
        <begin position="1"/>
        <end position="29"/>
    </location>
</feature>
<evidence type="ECO:0000313" key="5">
    <source>
        <dbReference type="Proteomes" id="UP001595829"/>
    </source>
</evidence>
<dbReference type="SUPFAM" id="SSF56801">
    <property type="entry name" value="Acetyl-CoA synthetase-like"/>
    <property type="match status" value="1"/>
</dbReference>
<keyword evidence="5" id="KW-1185">Reference proteome</keyword>
<dbReference type="InterPro" id="IPR000873">
    <property type="entry name" value="AMP-dep_synth/lig_dom"/>
</dbReference>
<dbReference type="PANTHER" id="PTHR22754:SF32">
    <property type="entry name" value="DISCO-INTERACTING PROTEIN 2"/>
    <property type="match status" value="1"/>
</dbReference>
<protein>
    <submittedName>
        <fullName evidence="4">AMP-binding protein</fullName>
    </submittedName>
</protein>
<comment type="similarity">
    <text evidence="1">Belongs to the ATP-dependent AMP-binding enzyme family.</text>
</comment>
<sequence length="561" mass="59115">MLASTLHASLDRAAARRPESPVDFPSERRRTTLGALARDSVAAAGALARAGVRQGDRIGVLCPNEPDFLIALFAASRLGCAACPLPVPTGPRDAEAYLARLGRIARTSDMRHLVLSPGYGGFAEILAGALPGVTLLPGDALTGAEAVDAADALPPVAEETPVIVQFTSGSTADPKGVELSHANVLACLRAIAEAIELGDRDSLGMWLPLFHDMGLFATLSALFAAIPATLWSPVSFVKRPDRWLREFAASGSTISASPDFGYAYLTAAVGPDEAAELDLSRWRIAFNGAETIRRDSVEAFLERFTPAGFRPGALMTVYGMAEATLAVTFPPLGRAPRWDVVDRVRLATERVAVPVDEDSPAARPVACVGRPVLGMEVRVAGDGSAEPLPDGRIGEVLIRGASVTRGYLMAAGRPQPFEEGGWLRTGDLGYLRAGELYLTGRIKEMIVVRGENYYPHDAEDLARTHPGVHKQRCVAYADTAPDGSERIVLAAESETASTAGDDAPRAALEKELRDLVAAGLGLDAVTVHVVAPRTLPRTSSGKFQRLAARDAVAAAGPASAP</sequence>
<evidence type="ECO:0000259" key="3">
    <source>
        <dbReference type="Pfam" id="PF00501"/>
    </source>
</evidence>
<evidence type="ECO:0000256" key="2">
    <source>
        <dbReference type="SAM" id="MobiDB-lite"/>
    </source>
</evidence>
<name>A0ABV9XEL5_9ACTN</name>
<dbReference type="InterPro" id="IPR042099">
    <property type="entry name" value="ANL_N_sf"/>
</dbReference>
<evidence type="ECO:0000313" key="4">
    <source>
        <dbReference type="EMBL" id="MFC5022745.1"/>
    </source>
</evidence>
<dbReference type="Pfam" id="PF00501">
    <property type="entry name" value="AMP-binding"/>
    <property type="match status" value="1"/>
</dbReference>
<dbReference type="PANTHER" id="PTHR22754">
    <property type="entry name" value="DISCO-INTERACTING PROTEIN 2 DIP2 -RELATED"/>
    <property type="match status" value="1"/>
</dbReference>
<proteinExistence type="inferred from homology"/>